<keyword evidence="2" id="KW-0378">Hydrolase</keyword>
<evidence type="ECO:0000313" key="2">
    <source>
        <dbReference type="EMBL" id="RPA60772.1"/>
    </source>
</evidence>
<dbReference type="Gene3D" id="3.40.50.1820">
    <property type="entry name" value="alpha/beta hydrolase"/>
    <property type="match status" value="1"/>
</dbReference>
<proteinExistence type="predicted"/>
<sequence>MSKKLDNARLWRLGLAAAATGIGYVYHAMSQERSLKSKVIQGGLRVKKEADRFMPTDKKIQATEAYANRPKNHEDLFFITRDDKAQILRGKNGVLIDLETNLLSSTTANPWIIYFHGGSGIDTLQEKEWRFVQKLAKSFDGQANVSAVLIKSFANQSIIDEARRISNLIHEMAKQLGRSLEDVYFVSSDTGAIPALLTADFLVQDKLKIKRVFLLSPWLNGTFDDVTVNPKDVVYDATRVNAIKTLWRQKNPALNYAKMPTEELPAIDFVNGTDDSFACDGHWLHKRLRAHNQQSNYYQFEFMHHQFYLDQIPESQEVIDIIHQQIIAAE</sequence>
<dbReference type="AlphaFoldDB" id="A0A3N4GDB7"/>
<keyword evidence="1" id="KW-0472">Membrane</keyword>
<accession>A0A3N4GDB7</accession>
<keyword evidence="3" id="KW-1185">Reference proteome</keyword>
<dbReference type="GO" id="GO:0016787">
    <property type="term" value="F:hydrolase activity"/>
    <property type="evidence" value="ECO:0007669"/>
    <property type="project" value="UniProtKB-KW"/>
</dbReference>
<keyword evidence="1" id="KW-1133">Transmembrane helix</keyword>
<dbReference type="OrthoDB" id="2134186at2"/>
<gene>
    <name evidence="2" type="ORF">EF384_04205</name>
</gene>
<dbReference type="Proteomes" id="UP000273977">
    <property type="component" value="Unassembled WGS sequence"/>
</dbReference>
<dbReference type="RefSeq" id="WP_123779735.1">
    <property type="nucleotide sequence ID" value="NZ_RKMG01000009.1"/>
</dbReference>
<feature type="transmembrane region" description="Helical" evidence="1">
    <location>
        <begin position="12"/>
        <end position="29"/>
    </location>
</feature>
<name>A0A3N4GDB7_9LACT</name>
<organism evidence="2 3">
    <name type="scientific">Aerococcus agrisoli</name>
    <dbReference type="NCBI Taxonomy" id="2487350"/>
    <lineage>
        <taxon>Bacteria</taxon>
        <taxon>Bacillati</taxon>
        <taxon>Bacillota</taxon>
        <taxon>Bacilli</taxon>
        <taxon>Lactobacillales</taxon>
        <taxon>Aerococcaceae</taxon>
        <taxon>Aerococcus</taxon>
    </lineage>
</organism>
<evidence type="ECO:0000256" key="1">
    <source>
        <dbReference type="SAM" id="Phobius"/>
    </source>
</evidence>
<dbReference type="EMBL" id="RKMG01000009">
    <property type="protein sequence ID" value="RPA60772.1"/>
    <property type="molecule type" value="Genomic_DNA"/>
</dbReference>
<reference evidence="2 3" key="1">
    <citation type="submission" date="2018-11" db="EMBL/GenBank/DDBJ databases">
        <title>Aerococcus sp. SJQ22, whole genome shotgun sequence.</title>
        <authorList>
            <person name="Sun L."/>
            <person name="Gao X."/>
            <person name="Chen W."/>
            <person name="Huang K."/>
        </authorList>
    </citation>
    <scope>NUCLEOTIDE SEQUENCE [LARGE SCALE GENOMIC DNA]</scope>
    <source>
        <strain evidence="2 3">SJQ22</strain>
    </source>
</reference>
<dbReference type="SUPFAM" id="SSF53474">
    <property type="entry name" value="alpha/beta-Hydrolases"/>
    <property type="match status" value="1"/>
</dbReference>
<evidence type="ECO:0000313" key="3">
    <source>
        <dbReference type="Proteomes" id="UP000273977"/>
    </source>
</evidence>
<comment type="caution">
    <text evidence="2">The sequence shown here is derived from an EMBL/GenBank/DDBJ whole genome shotgun (WGS) entry which is preliminary data.</text>
</comment>
<protein>
    <submittedName>
        <fullName evidence="2">Alpha/beta hydrolase</fullName>
    </submittedName>
</protein>
<dbReference type="InterPro" id="IPR029058">
    <property type="entry name" value="AB_hydrolase_fold"/>
</dbReference>
<keyword evidence="1" id="KW-0812">Transmembrane</keyword>